<sequence length="277" mass="29861">MAPVNLNLPSHVARGLFFALCRNNGVRRGSFHHYGRHGQRRSVFERLGPRIRRNAGNGGRRFGRFFFFDSAVSGNRRQWSPIRSGRHASPRIVRLQSQPPSPRLGKDGAGPSNVAPAVVEAPAPPVVEAPAPPVVEAPAPPVDEMVAETVAVPAYAPMQEPMSPTPAPPRYWCDFCKEFALMPHTLEYSYSMPSPTPVASAPPLHPWFLATLGSRLAGRRGAQPLFSAAPERNFDSTSARHTRGSRGPHEGAGPPRSSTGRGAADPNTSAPRRPPGS</sequence>
<proteinExistence type="predicted"/>
<accession>A0A8T0W444</accession>
<dbReference type="AlphaFoldDB" id="A0A8T0W444"/>
<keyword evidence="3" id="KW-1185">Reference proteome</keyword>
<reference evidence="2" key="1">
    <citation type="submission" date="2020-05" db="EMBL/GenBank/DDBJ databases">
        <title>WGS assembly of Panicum virgatum.</title>
        <authorList>
            <person name="Lovell J.T."/>
            <person name="Jenkins J."/>
            <person name="Shu S."/>
            <person name="Juenger T.E."/>
            <person name="Schmutz J."/>
        </authorList>
    </citation>
    <scope>NUCLEOTIDE SEQUENCE</scope>
    <source>
        <strain evidence="2">AP13</strain>
    </source>
</reference>
<evidence type="ECO:0000256" key="1">
    <source>
        <dbReference type="SAM" id="MobiDB-lite"/>
    </source>
</evidence>
<feature type="region of interest" description="Disordered" evidence="1">
    <location>
        <begin position="226"/>
        <end position="277"/>
    </location>
</feature>
<evidence type="ECO:0000313" key="2">
    <source>
        <dbReference type="EMBL" id="KAG2640746.1"/>
    </source>
</evidence>
<comment type="caution">
    <text evidence="2">The sequence shown here is derived from an EMBL/GenBank/DDBJ whole genome shotgun (WGS) entry which is preliminary data.</text>
</comment>
<dbReference type="Proteomes" id="UP000823388">
    <property type="component" value="Chromosome 2K"/>
</dbReference>
<gene>
    <name evidence="2" type="ORF">PVAP13_2KG115948</name>
</gene>
<evidence type="ECO:0000313" key="3">
    <source>
        <dbReference type="Proteomes" id="UP000823388"/>
    </source>
</evidence>
<name>A0A8T0W444_PANVG</name>
<organism evidence="2 3">
    <name type="scientific">Panicum virgatum</name>
    <name type="common">Blackwell switchgrass</name>
    <dbReference type="NCBI Taxonomy" id="38727"/>
    <lineage>
        <taxon>Eukaryota</taxon>
        <taxon>Viridiplantae</taxon>
        <taxon>Streptophyta</taxon>
        <taxon>Embryophyta</taxon>
        <taxon>Tracheophyta</taxon>
        <taxon>Spermatophyta</taxon>
        <taxon>Magnoliopsida</taxon>
        <taxon>Liliopsida</taxon>
        <taxon>Poales</taxon>
        <taxon>Poaceae</taxon>
        <taxon>PACMAD clade</taxon>
        <taxon>Panicoideae</taxon>
        <taxon>Panicodae</taxon>
        <taxon>Paniceae</taxon>
        <taxon>Panicinae</taxon>
        <taxon>Panicum</taxon>
        <taxon>Panicum sect. Hiantes</taxon>
    </lineage>
</organism>
<protein>
    <submittedName>
        <fullName evidence="2">Uncharacterized protein</fullName>
    </submittedName>
</protein>
<feature type="compositionally biased region" description="Polar residues" evidence="1">
    <location>
        <begin position="256"/>
        <end position="270"/>
    </location>
</feature>
<dbReference type="EMBL" id="CM029039">
    <property type="protein sequence ID" value="KAG2640746.1"/>
    <property type="molecule type" value="Genomic_DNA"/>
</dbReference>
<feature type="region of interest" description="Disordered" evidence="1">
    <location>
        <begin position="79"/>
        <end position="114"/>
    </location>
</feature>